<name>A0A4Q7YTB4_9BACT</name>
<keyword evidence="3" id="KW-0328">Glycosyltransferase</keyword>
<keyword evidence="2" id="KW-1003">Cell membrane</keyword>
<evidence type="ECO:0000313" key="10">
    <source>
        <dbReference type="Proteomes" id="UP000292958"/>
    </source>
</evidence>
<keyword evidence="10" id="KW-1185">Reference proteome</keyword>
<dbReference type="PANTHER" id="PTHR33908">
    <property type="entry name" value="MANNOSYLTRANSFERASE YKCB-RELATED"/>
    <property type="match status" value="1"/>
</dbReference>
<dbReference type="RefSeq" id="WP_130418373.1">
    <property type="nucleotide sequence ID" value="NZ_SHKW01000001.1"/>
</dbReference>
<dbReference type="AlphaFoldDB" id="A0A4Q7YTB4"/>
<dbReference type="GO" id="GO:0009103">
    <property type="term" value="P:lipopolysaccharide biosynthetic process"/>
    <property type="evidence" value="ECO:0007669"/>
    <property type="project" value="UniProtKB-ARBA"/>
</dbReference>
<sequence>MKASQERMAGPALSERKEAISEGRPKEWLLFAVVVVASLALRLLVLHAVSGTPLASDSSDYREMALLLMDGRPFVPYWPPGLSLYLVPFLRAGLGDAGLRAAMLPWWLLFCLGFLRLSADLGVKKKISLVLLAVFSVTPALIHFSIEPMTQMPSAALLLLALSAAMRCSRRAGWGEALLLGLACGGLSLVRPSAIPLMIALPALVFLRRRRVAEPLAAVALGSVLICAWMVEVHQLSGQWTINNSNGANLYYGNNPWTPLYRTWYFGSHAKLGTEEIHQFPEYERIVRRVVTLPKTARGAEFKQLAMEYVLHRPDLFVLRTVNRVRCFWGFDTFTAANLHGAGGAGRRWFVPVFGMDAICYLMIAGYAFFWIAAAPGGLWSRWETWLLTATIVLYGLPYWVTMSHPTYHFPVIAPLALMGVMAQQLAGQAGGARWRGWAAVAVLVAVQVEWAFYLTRS</sequence>
<evidence type="ECO:0000256" key="3">
    <source>
        <dbReference type="ARBA" id="ARBA00022676"/>
    </source>
</evidence>
<dbReference type="Proteomes" id="UP000292958">
    <property type="component" value="Unassembled WGS sequence"/>
</dbReference>
<accession>A0A4Q7YTB4</accession>
<evidence type="ECO:0008006" key="11">
    <source>
        <dbReference type="Google" id="ProtNLM"/>
    </source>
</evidence>
<reference evidence="9 10" key="1">
    <citation type="submission" date="2019-02" db="EMBL/GenBank/DDBJ databases">
        <title>Genomic Encyclopedia of Archaeal and Bacterial Type Strains, Phase II (KMG-II): from individual species to whole genera.</title>
        <authorList>
            <person name="Goeker M."/>
        </authorList>
    </citation>
    <scope>NUCLEOTIDE SEQUENCE [LARGE SCALE GENOMIC DNA]</scope>
    <source>
        <strain evidence="9 10">DSM 18101</strain>
    </source>
</reference>
<feature type="transmembrane region" description="Helical" evidence="8">
    <location>
        <begin position="385"/>
        <end position="401"/>
    </location>
</feature>
<dbReference type="GO" id="GO:0005886">
    <property type="term" value="C:plasma membrane"/>
    <property type="evidence" value="ECO:0007669"/>
    <property type="project" value="UniProtKB-SubCell"/>
</dbReference>
<feature type="transmembrane region" description="Helical" evidence="8">
    <location>
        <begin position="349"/>
        <end position="373"/>
    </location>
</feature>
<evidence type="ECO:0000256" key="8">
    <source>
        <dbReference type="SAM" id="Phobius"/>
    </source>
</evidence>
<feature type="transmembrane region" description="Helical" evidence="8">
    <location>
        <begin position="127"/>
        <end position="146"/>
    </location>
</feature>
<feature type="transmembrane region" description="Helical" evidence="8">
    <location>
        <begin position="180"/>
        <end position="206"/>
    </location>
</feature>
<evidence type="ECO:0000256" key="2">
    <source>
        <dbReference type="ARBA" id="ARBA00022475"/>
    </source>
</evidence>
<organism evidence="9 10">
    <name type="scientific">Edaphobacter modestus</name>
    <dbReference type="NCBI Taxonomy" id="388466"/>
    <lineage>
        <taxon>Bacteria</taxon>
        <taxon>Pseudomonadati</taxon>
        <taxon>Acidobacteriota</taxon>
        <taxon>Terriglobia</taxon>
        <taxon>Terriglobales</taxon>
        <taxon>Acidobacteriaceae</taxon>
        <taxon>Edaphobacter</taxon>
    </lineage>
</organism>
<evidence type="ECO:0000256" key="7">
    <source>
        <dbReference type="ARBA" id="ARBA00023136"/>
    </source>
</evidence>
<comment type="subcellular location">
    <subcellularLocation>
        <location evidence="1">Cell membrane</location>
        <topology evidence="1">Multi-pass membrane protein</topology>
    </subcellularLocation>
</comment>
<comment type="caution">
    <text evidence="9">The sequence shown here is derived from an EMBL/GenBank/DDBJ whole genome shotgun (WGS) entry which is preliminary data.</text>
</comment>
<protein>
    <recommendedName>
        <fullName evidence="11">Dolichyl-phosphate-mannose-protein mannosyltransferase</fullName>
    </recommendedName>
</protein>
<feature type="transmembrane region" description="Helical" evidence="8">
    <location>
        <begin position="28"/>
        <end position="49"/>
    </location>
</feature>
<evidence type="ECO:0000256" key="1">
    <source>
        <dbReference type="ARBA" id="ARBA00004651"/>
    </source>
</evidence>
<keyword evidence="5 8" id="KW-0812">Transmembrane</keyword>
<feature type="transmembrane region" description="Helical" evidence="8">
    <location>
        <begin position="408"/>
        <end position="426"/>
    </location>
</feature>
<feature type="transmembrane region" description="Helical" evidence="8">
    <location>
        <begin position="97"/>
        <end position="115"/>
    </location>
</feature>
<dbReference type="GO" id="GO:0016763">
    <property type="term" value="F:pentosyltransferase activity"/>
    <property type="evidence" value="ECO:0007669"/>
    <property type="project" value="TreeGrafter"/>
</dbReference>
<gene>
    <name evidence="9" type="ORF">BDD14_1737</name>
</gene>
<evidence type="ECO:0000313" key="9">
    <source>
        <dbReference type="EMBL" id="RZU40291.1"/>
    </source>
</evidence>
<evidence type="ECO:0000256" key="6">
    <source>
        <dbReference type="ARBA" id="ARBA00022989"/>
    </source>
</evidence>
<proteinExistence type="predicted"/>
<evidence type="ECO:0000256" key="4">
    <source>
        <dbReference type="ARBA" id="ARBA00022679"/>
    </source>
</evidence>
<dbReference type="OrthoDB" id="111136at2"/>
<dbReference type="EMBL" id="SHKW01000001">
    <property type="protein sequence ID" value="RZU40291.1"/>
    <property type="molecule type" value="Genomic_DNA"/>
</dbReference>
<dbReference type="PANTHER" id="PTHR33908:SF11">
    <property type="entry name" value="MEMBRANE PROTEIN"/>
    <property type="match status" value="1"/>
</dbReference>
<keyword evidence="7 8" id="KW-0472">Membrane</keyword>
<evidence type="ECO:0000256" key="5">
    <source>
        <dbReference type="ARBA" id="ARBA00022692"/>
    </source>
</evidence>
<feature type="transmembrane region" description="Helical" evidence="8">
    <location>
        <begin position="438"/>
        <end position="456"/>
    </location>
</feature>
<dbReference type="InterPro" id="IPR050297">
    <property type="entry name" value="LipidA_mod_glycosyltrf_83"/>
</dbReference>
<keyword evidence="6 8" id="KW-1133">Transmembrane helix</keyword>
<keyword evidence="4" id="KW-0808">Transferase</keyword>